<dbReference type="AlphaFoldDB" id="A0A224YJP8"/>
<reference evidence="2" key="1">
    <citation type="journal article" date="2017" name="Parasit. Vectors">
        <title>Sialotranscriptomics of Rhipicephalus zambeziensis reveals intricate expression profiles of secretory proteins and suggests tight temporal transcriptional regulation during blood-feeding.</title>
        <authorList>
            <person name="de Castro M.H."/>
            <person name="de Klerk D."/>
            <person name="Pienaar R."/>
            <person name="Rees D.J.G."/>
            <person name="Mans B.J."/>
        </authorList>
    </citation>
    <scope>NUCLEOTIDE SEQUENCE</scope>
    <source>
        <tissue evidence="2">Salivary glands</tissue>
    </source>
</reference>
<evidence type="ECO:0000256" key="1">
    <source>
        <dbReference type="SAM" id="MobiDB-lite"/>
    </source>
</evidence>
<organism evidence="2">
    <name type="scientific">Rhipicephalus zambeziensis</name>
    <dbReference type="NCBI Taxonomy" id="60191"/>
    <lineage>
        <taxon>Eukaryota</taxon>
        <taxon>Metazoa</taxon>
        <taxon>Ecdysozoa</taxon>
        <taxon>Arthropoda</taxon>
        <taxon>Chelicerata</taxon>
        <taxon>Arachnida</taxon>
        <taxon>Acari</taxon>
        <taxon>Parasitiformes</taxon>
        <taxon>Ixodida</taxon>
        <taxon>Ixodoidea</taxon>
        <taxon>Ixodidae</taxon>
        <taxon>Rhipicephalinae</taxon>
        <taxon>Rhipicephalus</taxon>
        <taxon>Rhipicephalus</taxon>
    </lineage>
</organism>
<proteinExistence type="predicted"/>
<dbReference type="EMBL" id="GFPF01003585">
    <property type="protein sequence ID" value="MAA14731.1"/>
    <property type="molecule type" value="Transcribed_RNA"/>
</dbReference>
<feature type="region of interest" description="Disordered" evidence="1">
    <location>
        <begin position="1"/>
        <end position="51"/>
    </location>
</feature>
<evidence type="ECO:0000313" key="2">
    <source>
        <dbReference type="EMBL" id="MAA14731.1"/>
    </source>
</evidence>
<accession>A0A224YJP8</accession>
<sequence length="89" mass="9830">MLILGTHPESQHPSGVQGRFSNVEGEQGRNACSAEKNKQTNKNPDGFNRQPAHALHTHCETFLNLAKLFLALCLRQSKKTSSRTTKTGK</sequence>
<name>A0A224YJP8_9ACAR</name>
<protein>
    <submittedName>
        <fullName evidence="2">Uncharacterized protein</fullName>
    </submittedName>
</protein>